<dbReference type="OrthoDB" id="1915887at2759"/>
<dbReference type="Gene3D" id="1.10.287.1130">
    <property type="entry name" value="CytochromE C oxidase copper chaperone"/>
    <property type="match status" value="1"/>
</dbReference>
<evidence type="ECO:0000256" key="6">
    <source>
        <dbReference type="ARBA" id="ARBA00023157"/>
    </source>
</evidence>
<dbReference type="GO" id="GO:0016531">
    <property type="term" value="F:copper chaperone activity"/>
    <property type="evidence" value="ECO:0007669"/>
    <property type="project" value="InterPro"/>
</dbReference>
<evidence type="ECO:0000256" key="4">
    <source>
        <dbReference type="ARBA" id="ARBA00023008"/>
    </source>
</evidence>
<accession>A0A2B7XHB6</accession>
<evidence type="ECO:0000256" key="1">
    <source>
        <dbReference type="ARBA" id="ARBA00004569"/>
    </source>
</evidence>
<evidence type="ECO:0000256" key="5">
    <source>
        <dbReference type="ARBA" id="ARBA00023128"/>
    </source>
</evidence>
<protein>
    <submittedName>
        <fullName evidence="10">Cytochrome c oxidase assembly protein subunit 17</fullName>
    </submittedName>
</protein>
<evidence type="ECO:0000256" key="3">
    <source>
        <dbReference type="ARBA" id="ARBA00022723"/>
    </source>
</evidence>
<keyword evidence="4 8" id="KW-0186">Copper</keyword>
<sequence length="79" mass="8301">MSSAATASISTGSPAVLNSSTSPSAESSSKPKPCCVCKDEKAARDDCMLFSKSDDPAQQECRPLVEQYKSCMAGFGFKI</sequence>
<comment type="caution">
    <text evidence="10">The sequence shown here is derived from an EMBL/GenBank/DDBJ whole genome shotgun (WGS) entry which is preliminary data.</text>
</comment>
<dbReference type="STRING" id="2060905.A0A2B7XHB6"/>
<dbReference type="PANTHER" id="PTHR16719">
    <property type="entry name" value="CYTOCHROME C OXIDASE COPPER CHAPERONE"/>
    <property type="match status" value="1"/>
</dbReference>
<keyword evidence="6" id="KW-1015">Disulfide bond</keyword>
<feature type="binding site" evidence="8">
    <location>
        <position position="35"/>
    </location>
    <ligand>
        <name>Cu cation</name>
        <dbReference type="ChEBI" id="CHEBI:23378"/>
    </ligand>
</feature>
<comment type="similarity">
    <text evidence="2">Belongs to the COX17 family.</text>
</comment>
<dbReference type="SUPFAM" id="SSF47072">
    <property type="entry name" value="Cysteine alpha-hairpin motif"/>
    <property type="match status" value="1"/>
</dbReference>
<proteinExistence type="inferred from homology"/>
<evidence type="ECO:0000256" key="2">
    <source>
        <dbReference type="ARBA" id="ARBA00009241"/>
    </source>
</evidence>
<keyword evidence="5" id="KW-0496">Mitochondrion</keyword>
<keyword evidence="7" id="KW-0143">Chaperone</keyword>
<feature type="compositionally biased region" description="Low complexity" evidence="9">
    <location>
        <begin position="1"/>
        <end position="28"/>
    </location>
</feature>
<dbReference type="AlphaFoldDB" id="A0A2B7XHB6"/>
<evidence type="ECO:0000256" key="7">
    <source>
        <dbReference type="ARBA" id="ARBA00023186"/>
    </source>
</evidence>
<evidence type="ECO:0000313" key="10">
    <source>
        <dbReference type="EMBL" id="PGH08047.1"/>
    </source>
</evidence>
<keyword evidence="3 8" id="KW-0479">Metal-binding</keyword>
<dbReference type="Proteomes" id="UP000224080">
    <property type="component" value="Unassembled WGS sequence"/>
</dbReference>
<dbReference type="Pfam" id="PF05051">
    <property type="entry name" value="COX17"/>
    <property type="match status" value="1"/>
</dbReference>
<evidence type="ECO:0000256" key="9">
    <source>
        <dbReference type="SAM" id="MobiDB-lite"/>
    </source>
</evidence>
<dbReference type="EMBL" id="PDNC01000011">
    <property type="protein sequence ID" value="PGH08047.1"/>
    <property type="molecule type" value="Genomic_DNA"/>
</dbReference>
<dbReference type="InterPro" id="IPR007745">
    <property type="entry name" value="Cyt_c_oxidase_Cu-chaperone"/>
</dbReference>
<comment type="subcellular location">
    <subcellularLocation>
        <location evidence="1">Mitochondrion intermembrane space</location>
    </subcellularLocation>
</comment>
<reference evidence="10 11" key="1">
    <citation type="submission" date="2017-10" db="EMBL/GenBank/DDBJ databases">
        <title>Comparative genomics in systemic dimorphic fungi from Ajellomycetaceae.</title>
        <authorList>
            <person name="Munoz J.F."/>
            <person name="Mcewen J.G."/>
            <person name="Clay O.K."/>
            <person name="Cuomo C.A."/>
        </authorList>
    </citation>
    <scope>NUCLEOTIDE SEQUENCE [LARGE SCALE GENOMIC DNA]</scope>
    <source>
        <strain evidence="10 11">UAMH130</strain>
    </source>
</reference>
<dbReference type="GO" id="GO:0005507">
    <property type="term" value="F:copper ion binding"/>
    <property type="evidence" value="ECO:0007669"/>
    <property type="project" value="InterPro"/>
</dbReference>
<name>A0A2B7XHB6_9EURO</name>
<feature type="binding site" evidence="8">
    <location>
        <position position="34"/>
    </location>
    <ligand>
        <name>Cu cation</name>
        <dbReference type="ChEBI" id="CHEBI:23378"/>
    </ligand>
</feature>
<dbReference type="PANTHER" id="PTHR16719:SF0">
    <property type="entry name" value="CYTOCHROME C OXIDASE COPPER CHAPERONE"/>
    <property type="match status" value="1"/>
</dbReference>
<feature type="region of interest" description="Disordered" evidence="9">
    <location>
        <begin position="1"/>
        <end position="34"/>
    </location>
</feature>
<keyword evidence="11" id="KW-1185">Reference proteome</keyword>
<dbReference type="FunFam" id="1.10.287.1130:FF:000004">
    <property type="entry name" value="Cytochrome c oxidase copper chaperone"/>
    <property type="match status" value="1"/>
</dbReference>
<evidence type="ECO:0000313" key="11">
    <source>
        <dbReference type="Proteomes" id="UP000224080"/>
    </source>
</evidence>
<organism evidence="10 11">
    <name type="scientific">Blastomyces parvus</name>
    <dbReference type="NCBI Taxonomy" id="2060905"/>
    <lineage>
        <taxon>Eukaryota</taxon>
        <taxon>Fungi</taxon>
        <taxon>Dikarya</taxon>
        <taxon>Ascomycota</taxon>
        <taxon>Pezizomycotina</taxon>
        <taxon>Eurotiomycetes</taxon>
        <taxon>Eurotiomycetidae</taxon>
        <taxon>Onygenales</taxon>
        <taxon>Ajellomycetaceae</taxon>
        <taxon>Blastomyces</taxon>
    </lineage>
</organism>
<gene>
    <name evidence="10" type="ORF">GX51_01488</name>
</gene>
<evidence type="ECO:0000256" key="8">
    <source>
        <dbReference type="PIRSR" id="PIRSR607745-1"/>
    </source>
</evidence>
<dbReference type="PROSITE" id="PS51808">
    <property type="entry name" value="CHCH"/>
    <property type="match status" value="1"/>
</dbReference>
<dbReference type="GO" id="GO:0005758">
    <property type="term" value="C:mitochondrial intermembrane space"/>
    <property type="evidence" value="ECO:0007669"/>
    <property type="project" value="UniProtKB-SubCell"/>
</dbReference>
<dbReference type="InterPro" id="IPR009069">
    <property type="entry name" value="Cys_alpha_HP_mot_SF"/>
</dbReference>
<dbReference type="GO" id="GO:0033617">
    <property type="term" value="P:mitochondrial respiratory chain complex IV assembly"/>
    <property type="evidence" value="ECO:0007669"/>
    <property type="project" value="TreeGrafter"/>
</dbReference>